<reference evidence="2 3" key="1">
    <citation type="submission" date="2017-09" db="EMBL/GenBank/DDBJ databases">
        <title>Comparative genomics of rhizobia isolated from Phaseolus vulgaris in China.</title>
        <authorList>
            <person name="Tong W."/>
        </authorList>
    </citation>
    <scope>NUCLEOTIDE SEQUENCE [LARGE SCALE GENOMIC DNA]</scope>
    <source>
        <strain evidence="2 3">Y27</strain>
    </source>
</reference>
<dbReference type="SUPFAM" id="SSF51735">
    <property type="entry name" value="NAD(P)-binding Rossmann-fold domains"/>
    <property type="match status" value="1"/>
</dbReference>
<evidence type="ECO:0000313" key="2">
    <source>
        <dbReference type="EMBL" id="PDS48469.1"/>
    </source>
</evidence>
<dbReference type="PANTHER" id="PTHR43162">
    <property type="match status" value="1"/>
</dbReference>
<dbReference type="Proteomes" id="UP000219972">
    <property type="component" value="Unassembled WGS sequence"/>
</dbReference>
<dbReference type="EMBL" id="NWSL01000027">
    <property type="protein sequence ID" value="PDS48469.1"/>
    <property type="molecule type" value="Genomic_DNA"/>
</dbReference>
<protein>
    <submittedName>
        <fullName evidence="2">Hydroxylase</fullName>
    </submittedName>
</protein>
<dbReference type="Gene3D" id="3.40.50.720">
    <property type="entry name" value="NAD(P)-binding Rossmann-like Domain"/>
    <property type="match status" value="1"/>
</dbReference>
<evidence type="ECO:0000313" key="3">
    <source>
        <dbReference type="Proteomes" id="UP000219972"/>
    </source>
</evidence>
<accession>A0ABX4IZZ3</accession>
<evidence type="ECO:0000259" key="1">
    <source>
        <dbReference type="Pfam" id="PF05368"/>
    </source>
</evidence>
<dbReference type="RefSeq" id="WP_097544898.1">
    <property type="nucleotide sequence ID" value="NZ_NWSK01000025.1"/>
</dbReference>
<keyword evidence="3" id="KW-1185">Reference proteome</keyword>
<dbReference type="Pfam" id="PF05368">
    <property type="entry name" value="NmrA"/>
    <property type="match status" value="1"/>
</dbReference>
<organism evidence="2 3">
    <name type="scientific">Rhizobium anhuiense</name>
    <dbReference type="NCBI Taxonomy" id="1184720"/>
    <lineage>
        <taxon>Bacteria</taxon>
        <taxon>Pseudomonadati</taxon>
        <taxon>Pseudomonadota</taxon>
        <taxon>Alphaproteobacteria</taxon>
        <taxon>Hyphomicrobiales</taxon>
        <taxon>Rhizobiaceae</taxon>
        <taxon>Rhizobium/Agrobacterium group</taxon>
        <taxon>Rhizobium</taxon>
    </lineage>
</organism>
<dbReference type="PANTHER" id="PTHR43162:SF1">
    <property type="entry name" value="PRESTALK A DIFFERENTIATION PROTEIN A"/>
    <property type="match status" value="1"/>
</dbReference>
<dbReference type="InterPro" id="IPR036291">
    <property type="entry name" value="NAD(P)-bd_dom_sf"/>
</dbReference>
<dbReference type="InterPro" id="IPR051604">
    <property type="entry name" value="Ergot_Alk_Oxidoreductase"/>
</dbReference>
<name>A0ABX4IZZ3_9HYPH</name>
<sequence length="285" mass="30550">MSFIIHGATGAQGAPLFNLLLSKGETVLAAVRDPVGSEGKPCITVDNSSVDTLVSAYTNTDGVFFHLPQAPEPVRIEYARNFLEAIKVAKPKRVVLSTSGAVIDQPGSSVQVPDDSAMGILVRGISESKISFAIVAPRLYLENLLLPIVVDGVKRDGVLLYPIRADLPVSWSSHLDIAEVAERLLVDHTITGIVGVGYLPGMNGAALADGFSARFNRPVQFEAQSPEEFRKLLEPMFGPAAANVAAFYQALSQLDENVIIEETSAQRLLSLAPRSVEEWLDDVAA</sequence>
<gene>
    <name evidence="2" type="ORF">CO662_29300</name>
</gene>
<feature type="domain" description="NmrA-like" evidence="1">
    <location>
        <begin position="5"/>
        <end position="280"/>
    </location>
</feature>
<comment type="caution">
    <text evidence="2">The sequence shown here is derived from an EMBL/GenBank/DDBJ whole genome shotgun (WGS) entry which is preliminary data.</text>
</comment>
<proteinExistence type="predicted"/>
<dbReference type="InterPro" id="IPR008030">
    <property type="entry name" value="NmrA-like"/>
</dbReference>